<organism evidence="1 2">
    <name type="scientific">Brassica cretica</name>
    <name type="common">Mustard</name>
    <dbReference type="NCBI Taxonomy" id="69181"/>
    <lineage>
        <taxon>Eukaryota</taxon>
        <taxon>Viridiplantae</taxon>
        <taxon>Streptophyta</taxon>
        <taxon>Embryophyta</taxon>
        <taxon>Tracheophyta</taxon>
        <taxon>Spermatophyta</taxon>
        <taxon>Magnoliopsida</taxon>
        <taxon>eudicotyledons</taxon>
        <taxon>Gunneridae</taxon>
        <taxon>Pentapetalae</taxon>
        <taxon>rosids</taxon>
        <taxon>malvids</taxon>
        <taxon>Brassicales</taxon>
        <taxon>Brassicaceae</taxon>
        <taxon>Brassiceae</taxon>
        <taxon>Brassica</taxon>
    </lineage>
</organism>
<protein>
    <submittedName>
        <fullName evidence="1">Uncharacterized protein</fullName>
    </submittedName>
</protein>
<dbReference type="AlphaFoldDB" id="A0A8S9MNE7"/>
<dbReference type="Proteomes" id="UP000712281">
    <property type="component" value="Unassembled WGS sequence"/>
</dbReference>
<sequence>MENSTEVVENCGYNSSGGVLYSTFGDGEYDGSGGKLGSNQCRHDDKSWRPVYTILVGDVHERLENDLKKLDGSSKSLRDIS</sequence>
<accession>A0A8S9MNE7</accession>
<proteinExistence type="predicted"/>
<name>A0A8S9MNE7_BRACR</name>
<reference evidence="1" key="1">
    <citation type="submission" date="2019-12" db="EMBL/GenBank/DDBJ databases">
        <title>Genome sequencing and annotation of Brassica cretica.</title>
        <authorList>
            <person name="Studholme D.J."/>
            <person name="Sarris P.F."/>
        </authorList>
    </citation>
    <scope>NUCLEOTIDE SEQUENCE</scope>
    <source>
        <strain evidence="1">PFS-001/15</strain>
        <tissue evidence="1">Leaf</tissue>
    </source>
</reference>
<gene>
    <name evidence="1" type="ORF">F2Q68_00041515</name>
</gene>
<evidence type="ECO:0000313" key="2">
    <source>
        <dbReference type="Proteomes" id="UP000712281"/>
    </source>
</evidence>
<comment type="caution">
    <text evidence="1">The sequence shown here is derived from an EMBL/GenBank/DDBJ whole genome shotgun (WGS) entry which is preliminary data.</text>
</comment>
<dbReference type="EMBL" id="QGKW02000007">
    <property type="protein sequence ID" value="KAF2618563.1"/>
    <property type="molecule type" value="Genomic_DNA"/>
</dbReference>
<evidence type="ECO:0000313" key="1">
    <source>
        <dbReference type="EMBL" id="KAF2618563.1"/>
    </source>
</evidence>